<protein>
    <recommendedName>
        <fullName evidence="1">AB hydrolase-1 domain-containing protein</fullName>
    </recommendedName>
</protein>
<evidence type="ECO:0000313" key="2">
    <source>
        <dbReference type="EMBL" id="KAJ54154.1"/>
    </source>
</evidence>
<dbReference type="PANTHER" id="PTHR43194">
    <property type="entry name" value="HYDROLASE ALPHA/BETA FOLD FAMILY"/>
    <property type="match status" value="1"/>
</dbReference>
<dbReference type="SUPFAM" id="SSF53474">
    <property type="entry name" value="alpha/beta-Hydrolases"/>
    <property type="match status" value="1"/>
</dbReference>
<organism evidence="2 3">
    <name type="scientific">Actibacterium mucosum KCTC 23349</name>
    <dbReference type="NCBI Taxonomy" id="1454373"/>
    <lineage>
        <taxon>Bacteria</taxon>
        <taxon>Pseudomonadati</taxon>
        <taxon>Pseudomonadota</taxon>
        <taxon>Alphaproteobacteria</taxon>
        <taxon>Rhodobacterales</taxon>
        <taxon>Roseobacteraceae</taxon>
        <taxon>Actibacterium</taxon>
    </lineage>
</organism>
<dbReference type="InterPro" id="IPR029058">
    <property type="entry name" value="AB_hydrolase_fold"/>
</dbReference>
<name>A0A037ZCC1_9RHOB</name>
<dbReference type="InterPro" id="IPR050228">
    <property type="entry name" value="Carboxylesterase_BioH"/>
</dbReference>
<proteinExistence type="predicted"/>
<comment type="caution">
    <text evidence="2">The sequence shown here is derived from an EMBL/GenBank/DDBJ whole genome shotgun (WGS) entry which is preliminary data.</text>
</comment>
<dbReference type="EMBL" id="JFKE01000010">
    <property type="protein sequence ID" value="KAJ54154.1"/>
    <property type="molecule type" value="Genomic_DNA"/>
</dbReference>
<reference evidence="2 3" key="1">
    <citation type="submission" date="2014-03" db="EMBL/GenBank/DDBJ databases">
        <title>Draft Genome Sequence of Actibacterium mucosum KCTC 23349, a Marine Alphaproteobacterium with Complex Ionic Requirements Isolated from Mediterranean Seawater at Malvarrosa Beach, Valencia, Spain.</title>
        <authorList>
            <person name="Arahal D.R."/>
            <person name="Shao Z."/>
            <person name="Lai Q."/>
            <person name="Pujalte M.J."/>
        </authorList>
    </citation>
    <scope>NUCLEOTIDE SEQUENCE [LARGE SCALE GENOMIC DNA]</scope>
    <source>
        <strain evidence="2 3">KCTC 23349</strain>
    </source>
</reference>
<sequence>MTRHDPKPPQGIGAVTGEPVILIPGLGCDARVFSTLIMALNDQHPVQLAPVCRGDSIRDMAARILASAPAHFALAGDGLGGMVAMEVLRQQPDRVTRLALISAGPLSPTPQEAADREMRIFDAQAGRLWRAIKNEYPAEILYTGEAQANLLENLQKMAKRLGPEVFCEQSRAMQRRPDQQRALRNYRGPAMVICGQDDMRLPLQRHEFTATLLPSARLCVVPNAGHLPLLENPRAVTDALQEWLAMPLRLT</sequence>
<dbReference type="PRINTS" id="PR00111">
    <property type="entry name" value="ABHYDROLASE"/>
</dbReference>
<dbReference type="STRING" id="1454373.ACMU_03465"/>
<feature type="domain" description="AB hydrolase-1" evidence="1">
    <location>
        <begin position="20"/>
        <end position="239"/>
    </location>
</feature>
<dbReference type="AlphaFoldDB" id="A0A037ZCC1"/>
<dbReference type="OrthoDB" id="5491135at2"/>
<dbReference type="RefSeq" id="WP_051588423.1">
    <property type="nucleotide sequence ID" value="NZ_JFKE01000010.1"/>
</dbReference>
<evidence type="ECO:0000259" key="1">
    <source>
        <dbReference type="Pfam" id="PF12697"/>
    </source>
</evidence>
<dbReference type="Proteomes" id="UP000026249">
    <property type="component" value="Unassembled WGS sequence"/>
</dbReference>
<dbReference type="PANTHER" id="PTHR43194:SF2">
    <property type="entry name" value="PEROXISOMAL MEMBRANE PROTEIN LPX1"/>
    <property type="match status" value="1"/>
</dbReference>
<dbReference type="Pfam" id="PF12697">
    <property type="entry name" value="Abhydrolase_6"/>
    <property type="match status" value="1"/>
</dbReference>
<accession>A0A037ZCC1</accession>
<gene>
    <name evidence="2" type="ORF">ACMU_03465</name>
</gene>
<dbReference type="InterPro" id="IPR000073">
    <property type="entry name" value="AB_hydrolase_1"/>
</dbReference>
<keyword evidence="3" id="KW-1185">Reference proteome</keyword>
<dbReference type="Gene3D" id="3.40.50.1820">
    <property type="entry name" value="alpha/beta hydrolase"/>
    <property type="match status" value="1"/>
</dbReference>
<evidence type="ECO:0000313" key="3">
    <source>
        <dbReference type="Proteomes" id="UP000026249"/>
    </source>
</evidence>